<protein>
    <submittedName>
        <fullName evidence="8">MFS transporter</fullName>
    </submittedName>
</protein>
<dbReference type="CDD" id="cd17321">
    <property type="entry name" value="MFS_MMR_MDR_like"/>
    <property type="match status" value="1"/>
</dbReference>
<dbReference type="RefSeq" id="WP_366180100.1">
    <property type="nucleotide sequence ID" value="NZ_CP159989.1"/>
</dbReference>
<keyword evidence="2 6" id="KW-0812">Transmembrane</keyword>
<feature type="transmembrane region" description="Helical" evidence="6">
    <location>
        <begin position="267"/>
        <end position="286"/>
    </location>
</feature>
<feature type="transmembrane region" description="Helical" evidence="6">
    <location>
        <begin position="29"/>
        <end position="52"/>
    </location>
</feature>
<evidence type="ECO:0000313" key="8">
    <source>
        <dbReference type="EMBL" id="XCP81846.1"/>
    </source>
</evidence>
<dbReference type="PRINTS" id="PR01036">
    <property type="entry name" value="TCRTETB"/>
</dbReference>
<dbReference type="InterPro" id="IPR036259">
    <property type="entry name" value="MFS_trans_sf"/>
</dbReference>
<feature type="region of interest" description="Disordered" evidence="5">
    <location>
        <begin position="1"/>
        <end position="21"/>
    </location>
</feature>
<gene>
    <name evidence="8" type="ORF">ABXS69_07540</name>
</gene>
<comment type="subcellular location">
    <subcellularLocation>
        <location evidence="1">Cell membrane</location>
        <topology evidence="1">Multi-pass membrane protein</topology>
    </subcellularLocation>
</comment>
<dbReference type="Gene3D" id="1.20.1250.20">
    <property type="entry name" value="MFS general substrate transporter like domains"/>
    <property type="match status" value="1"/>
</dbReference>
<dbReference type="EMBL" id="CP159989">
    <property type="protein sequence ID" value="XCP81846.1"/>
    <property type="molecule type" value="Genomic_DNA"/>
</dbReference>
<dbReference type="GO" id="GO:0005886">
    <property type="term" value="C:plasma membrane"/>
    <property type="evidence" value="ECO:0007669"/>
    <property type="project" value="UniProtKB-SubCell"/>
</dbReference>
<dbReference type="Pfam" id="PF07690">
    <property type="entry name" value="MFS_1"/>
    <property type="match status" value="1"/>
</dbReference>
<keyword evidence="4 6" id="KW-0472">Membrane</keyword>
<evidence type="ECO:0000256" key="3">
    <source>
        <dbReference type="ARBA" id="ARBA00022989"/>
    </source>
</evidence>
<dbReference type="InterPro" id="IPR011701">
    <property type="entry name" value="MFS"/>
</dbReference>
<dbReference type="SUPFAM" id="SSF103473">
    <property type="entry name" value="MFS general substrate transporter"/>
    <property type="match status" value="1"/>
</dbReference>
<feature type="transmembrane region" description="Helical" evidence="6">
    <location>
        <begin position="64"/>
        <end position="83"/>
    </location>
</feature>
<feature type="transmembrane region" description="Helical" evidence="6">
    <location>
        <begin position="238"/>
        <end position="255"/>
    </location>
</feature>
<evidence type="ECO:0000256" key="4">
    <source>
        <dbReference type="ARBA" id="ARBA00023136"/>
    </source>
</evidence>
<feature type="transmembrane region" description="Helical" evidence="6">
    <location>
        <begin position="95"/>
        <end position="118"/>
    </location>
</feature>
<feature type="transmembrane region" description="Helical" evidence="6">
    <location>
        <begin position="185"/>
        <end position="207"/>
    </location>
</feature>
<feature type="transmembrane region" description="Helical" evidence="6">
    <location>
        <begin position="153"/>
        <end position="179"/>
    </location>
</feature>
<dbReference type="AlphaFoldDB" id="A0AAU8N2A0"/>
<feature type="transmembrane region" description="Helical" evidence="6">
    <location>
        <begin position="375"/>
        <end position="397"/>
    </location>
</feature>
<dbReference type="PANTHER" id="PTHR42718">
    <property type="entry name" value="MAJOR FACILITATOR SUPERFAMILY MULTIDRUG TRANSPORTER MFSC"/>
    <property type="match status" value="1"/>
</dbReference>
<evidence type="ECO:0000259" key="7">
    <source>
        <dbReference type="PROSITE" id="PS50850"/>
    </source>
</evidence>
<evidence type="ECO:0000256" key="2">
    <source>
        <dbReference type="ARBA" id="ARBA00022692"/>
    </source>
</evidence>
<feature type="transmembrane region" description="Helical" evidence="6">
    <location>
        <begin position="342"/>
        <end position="363"/>
    </location>
</feature>
<name>A0AAU8N2A0_9ACTO</name>
<evidence type="ECO:0000256" key="6">
    <source>
        <dbReference type="SAM" id="Phobius"/>
    </source>
</evidence>
<feature type="domain" description="Major facilitator superfamily (MFS) profile" evidence="7">
    <location>
        <begin position="29"/>
        <end position="499"/>
    </location>
</feature>
<evidence type="ECO:0000256" key="1">
    <source>
        <dbReference type="ARBA" id="ARBA00004651"/>
    </source>
</evidence>
<dbReference type="PROSITE" id="PS50850">
    <property type="entry name" value="MFS"/>
    <property type="match status" value="1"/>
</dbReference>
<sequence>MTPSASESARRIDPAASGAGPMDRQQKEILSVLLIAAFMSLLAVSSVNVVLHAIETSLRASASALQWVVSGYALVFGILLVAAGRAGDVLGRGRLLVAGLAVFGTGSLLSGLAPSLLALNLARLLMGVGSGLLSPQVTGMIQQYFAGERRGRAFGMFGGMVGVSVAVGPVLSGALVGALGPEAGWRASFLVNVPVALIGVIVALRVLPASAWAPYPTTAPGPRGSGASMSARPPRADFDPVGMVLLGLATLLIMLPFVESSGSPVGAWIWGSPGIGLALGAGWLVWERGYAMRGCQPMVHLGMFRTRSFAVGTLLIGAYFTSAAGIWLIIAQYVQQGLGSSALAAGLVGLPSALAGAIGAPIAGRHALRVGRSMVLIGLMLVIASLLATMLVVRLHATVGLPFWWASLTLALHGAGQAMVVSPNQTLSLAELPLHYAGAAGGILQTSQRIGTSVGIAALTGIAFSTAGRQGWDQGFLIGLGASAAICLTALALAALDLRAGAGRRGDGSVSG</sequence>
<dbReference type="Gene3D" id="1.20.1720.10">
    <property type="entry name" value="Multidrug resistance protein D"/>
    <property type="match status" value="1"/>
</dbReference>
<proteinExistence type="predicted"/>
<feature type="transmembrane region" description="Helical" evidence="6">
    <location>
        <begin position="474"/>
        <end position="496"/>
    </location>
</feature>
<evidence type="ECO:0000256" key="5">
    <source>
        <dbReference type="SAM" id="MobiDB-lite"/>
    </source>
</evidence>
<organism evidence="8">
    <name type="scientific">Actinomyces timonensis</name>
    <dbReference type="NCBI Taxonomy" id="1288391"/>
    <lineage>
        <taxon>Bacteria</taxon>
        <taxon>Bacillati</taxon>
        <taxon>Actinomycetota</taxon>
        <taxon>Actinomycetes</taxon>
        <taxon>Actinomycetales</taxon>
        <taxon>Actinomycetaceae</taxon>
        <taxon>Actinomyces</taxon>
    </lineage>
</organism>
<dbReference type="InterPro" id="IPR020846">
    <property type="entry name" value="MFS_dom"/>
</dbReference>
<keyword evidence="3 6" id="KW-1133">Transmembrane helix</keyword>
<dbReference type="PANTHER" id="PTHR42718:SF39">
    <property type="entry name" value="ACTINORHODIN TRANSPORTER-RELATED"/>
    <property type="match status" value="1"/>
</dbReference>
<accession>A0AAU8N2A0</accession>
<dbReference type="GO" id="GO:0022857">
    <property type="term" value="F:transmembrane transporter activity"/>
    <property type="evidence" value="ECO:0007669"/>
    <property type="project" value="InterPro"/>
</dbReference>
<feature type="transmembrane region" description="Helical" evidence="6">
    <location>
        <begin position="307"/>
        <end position="330"/>
    </location>
</feature>
<reference evidence="8" key="1">
    <citation type="submission" date="2024-05" db="EMBL/GenBank/DDBJ databases">
        <title>Draft genome assemblies of 36 bacteria isolated from hibernating arctic ground squirrels.</title>
        <authorList>
            <person name="McKee H."/>
            <person name="Mullen L."/>
            <person name="Drown D.M."/>
            <person name="Duddleston K.N."/>
        </authorList>
    </citation>
    <scope>NUCLEOTIDE SEQUENCE</scope>
    <source>
        <strain evidence="8">AR004</strain>
    </source>
</reference>